<dbReference type="OrthoDB" id="28322at2759"/>
<keyword evidence="3" id="KW-0256">Endoplasmic reticulum</keyword>
<evidence type="ECO:0000256" key="2">
    <source>
        <dbReference type="ARBA" id="ARBA00022729"/>
    </source>
</evidence>
<dbReference type="Proteomes" id="UP001165121">
    <property type="component" value="Unassembled WGS sequence"/>
</dbReference>
<evidence type="ECO:0000259" key="6">
    <source>
        <dbReference type="PROSITE" id="PS51914"/>
    </source>
</evidence>
<dbReference type="PANTHER" id="PTHR12630">
    <property type="entry name" value="N-LINKED OLIGOSACCHARIDE PROCESSING"/>
    <property type="match status" value="1"/>
</dbReference>
<comment type="caution">
    <text evidence="7">The sequence shown here is derived from an EMBL/GenBank/DDBJ whole genome shotgun (WGS) entry which is preliminary data.</text>
</comment>
<dbReference type="InterPro" id="IPR028146">
    <property type="entry name" value="PRKCSH_N"/>
</dbReference>
<evidence type="ECO:0000256" key="1">
    <source>
        <dbReference type="ARBA" id="ARBA00022387"/>
    </source>
</evidence>
<sequence length="461" mass="51331">MAPSSVKRSLLTLLLAAIAALACALVLAMQVPGAAAAHADARDFKRFGIGEVADEDADEDDDDEEWDFMDDDAVLRLSQQRSAGTGAGRDARSEICADSLRAERVDDDYCDCDDGSDEPNTSACSHVLLRSAGPPFGRQFICKADDTLVPLAVVGDGVCDCCDGSDEVEGLCSDTCPARWKRRLAGLRERLEVVQSGQDTRTGYLVQAAEKVEQLKDDFERLAESFLAGQRAFEDLQRRVQHNPELQGHLEHSYNVLRRVQYVTYVQSRVVEPSTFSDAAWKPAFVELVGKCFSYTVDEKELKGGTPNVIPRQYEMVFCPFQNVSQAEPSYPMWTKAERQTKVGVTAADKNEEEDEVPRPIGLGIWNEWLDSAELTRIQDYNHGEPCANGQERQTRVELSCGSTNRIVAVEEREMCEYEIRFETPAACEAKEEKAIRDEIARIQQFPKQEQGDKVGGHEEL</sequence>
<dbReference type="InterPro" id="IPR039794">
    <property type="entry name" value="Gtb1-like"/>
</dbReference>
<evidence type="ECO:0000313" key="8">
    <source>
        <dbReference type="Proteomes" id="UP001165121"/>
    </source>
</evidence>
<reference evidence="7" key="1">
    <citation type="submission" date="2023-04" db="EMBL/GenBank/DDBJ databases">
        <title>Phytophthora fragariaefolia NBRC 109709.</title>
        <authorList>
            <person name="Ichikawa N."/>
            <person name="Sato H."/>
            <person name="Tonouchi N."/>
        </authorList>
    </citation>
    <scope>NUCLEOTIDE SEQUENCE</scope>
    <source>
        <strain evidence="7">NBRC 109709</strain>
    </source>
</reference>
<accession>A0A9W6WY77</accession>
<dbReference type="PANTHER" id="PTHR12630:SF1">
    <property type="entry name" value="GLUCOSIDASE 2 SUBUNIT BETA"/>
    <property type="match status" value="1"/>
</dbReference>
<organism evidence="7 8">
    <name type="scientific">Phytophthora fragariaefolia</name>
    <dbReference type="NCBI Taxonomy" id="1490495"/>
    <lineage>
        <taxon>Eukaryota</taxon>
        <taxon>Sar</taxon>
        <taxon>Stramenopiles</taxon>
        <taxon>Oomycota</taxon>
        <taxon>Peronosporomycetes</taxon>
        <taxon>Peronosporales</taxon>
        <taxon>Peronosporaceae</taxon>
        <taxon>Phytophthora</taxon>
    </lineage>
</organism>
<dbReference type="InterPro" id="IPR009011">
    <property type="entry name" value="Man6P_isomerase_rcpt-bd_dom_sf"/>
</dbReference>
<dbReference type="Pfam" id="PF13015">
    <property type="entry name" value="PRKCSH_1"/>
    <property type="match status" value="1"/>
</dbReference>
<feature type="chain" id="PRO_5040864356" description="Glucosidase 2 subunit beta" evidence="5">
    <location>
        <begin position="29"/>
        <end position="461"/>
    </location>
</feature>
<dbReference type="InterPro" id="IPR044865">
    <property type="entry name" value="MRH_dom"/>
</dbReference>
<dbReference type="PROSITE" id="PS51914">
    <property type="entry name" value="MRH"/>
    <property type="match status" value="1"/>
</dbReference>
<dbReference type="GO" id="GO:0006491">
    <property type="term" value="P:N-glycan processing"/>
    <property type="evidence" value="ECO:0007669"/>
    <property type="project" value="TreeGrafter"/>
</dbReference>
<keyword evidence="4" id="KW-1015">Disulfide bond</keyword>
<dbReference type="InterPro" id="IPR036607">
    <property type="entry name" value="PRKCSH"/>
</dbReference>
<evidence type="ECO:0000313" key="7">
    <source>
        <dbReference type="EMBL" id="GMF21453.1"/>
    </source>
</evidence>
<dbReference type="AlphaFoldDB" id="A0A9W6WY77"/>
<name>A0A9W6WY77_9STRA</name>
<dbReference type="Pfam" id="PF12999">
    <property type="entry name" value="PRKCSH-like"/>
    <property type="match status" value="1"/>
</dbReference>
<dbReference type="EMBL" id="BSXT01000227">
    <property type="protein sequence ID" value="GMF21453.1"/>
    <property type="molecule type" value="Genomic_DNA"/>
</dbReference>
<proteinExistence type="predicted"/>
<evidence type="ECO:0000256" key="5">
    <source>
        <dbReference type="SAM" id="SignalP"/>
    </source>
</evidence>
<feature type="signal peptide" evidence="5">
    <location>
        <begin position="1"/>
        <end position="28"/>
    </location>
</feature>
<keyword evidence="2 5" id="KW-0732">Signal</keyword>
<evidence type="ECO:0000256" key="4">
    <source>
        <dbReference type="ARBA" id="ARBA00023157"/>
    </source>
</evidence>
<dbReference type="PROSITE" id="PS51257">
    <property type="entry name" value="PROKAR_LIPOPROTEIN"/>
    <property type="match status" value="1"/>
</dbReference>
<dbReference type="Gene3D" id="2.70.130.10">
    <property type="entry name" value="Mannose-6-phosphate receptor binding domain"/>
    <property type="match status" value="1"/>
</dbReference>
<dbReference type="InterPro" id="IPR036055">
    <property type="entry name" value="LDL_receptor-like_sf"/>
</dbReference>
<keyword evidence="8" id="KW-1185">Reference proteome</keyword>
<evidence type="ECO:0000256" key="3">
    <source>
        <dbReference type="ARBA" id="ARBA00022824"/>
    </source>
</evidence>
<protein>
    <recommendedName>
        <fullName evidence="1">Glucosidase 2 subunit beta</fullName>
    </recommendedName>
</protein>
<dbReference type="GO" id="GO:0017177">
    <property type="term" value="C:glucosidase II complex"/>
    <property type="evidence" value="ECO:0007669"/>
    <property type="project" value="TreeGrafter"/>
</dbReference>
<dbReference type="SUPFAM" id="SSF50911">
    <property type="entry name" value="Mannose 6-phosphate receptor domain"/>
    <property type="match status" value="1"/>
</dbReference>
<gene>
    <name evidence="7" type="ORF">Pfra01_000285700</name>
</gene>
<feature type="domain" description="MRH" evidence="6">
    <location>
        <begin position="290"/>
        <end position="430"/>
    </location>
</feature>
<dbReference type="SUPFAM" id="SSF57424">
    <property type="entry name" value="LDL receptor-like module"/>
    <property type="match status" value="1"/>
</dbReference>